<dbReference type="GO" id="GO:0061665">
    <property type="term" value="F:SUMO ligase activity"/>
    <property type="evidence" value="ECO:0007669"/>
    <property type="project" value="TreeGrafter"/>
</dbReference>
<dbReference type="InterPro" id="IPR013083">
    <property type="entry name" value="Znf_RING/FYVE/PHD"/>
</dbReference>
<keyword evidence="6 10" id="KW-0863">Zinc-finger</keyword>
<dbReference type="GO" id="GO:0005634">
    <property type="term" value="C:nucleus"/>
    <property type="evidence" value="ECO:0007669"/>
    <property type="project" value="UniProtKB-SubCell"/>
</dbReference>
<dbReference type="FunFam" id="2.60.120.780:FF:000001">
    <property type="entry name" value="E3 SUMO-protein ligase PIAS2 isoform X1"/>
    <property type="match status" value="1"/>
</dbReference>
<evidence type="ECO:0000256" key="9">
    <source>
        <dbReference type="ARBA" id="ARBA00023242"/>
    </source>
</evidence>
<evidence type="ECO:0000259" key="13">
    <source>
        <dbReference type="PROSITE" id="PS51466"/>
    </source>
</evidence>
<evidence type="ECO:0000256" key="5">
    <source>
        <dbReference type="ARBA" id="ARBA00022723"/>
    </source>
</evidence>
<dbReference type="EMBL" id="UFQS01000186">
    <property type="protein sequence ID" value="SSX00939.1"/>
    <property type="molecule type" value="Genomic_DNA"/>
</dbReference>
<dbReference type="PANTHER" id="PTHR10782:SF94">
    <property type="entry name" value="SUPPRESSOR OF VARIEGATION 2-10, ISOFORM I"/>
    <property type="match status" value="1"/>
</dbReference>
<organism evidence="14">
    <name type="scientific">Culicoides sonorensis</name>
    <name type="common">Biting midge</name>
    <dbReference type="NCBI Taxonomy" id="179676"/>
    <lineage>
        <taxon>Eukaryota</taxon>
        <taxon>Metazoa</taxon>
        <taxon>Ecdysozoa</taxon>
        <taxon>Arthropoda</taxon>
        <taxon>Hexapoda</taxon>
        <taxon>Insecta</taxon>
        <taxon>Pterygota</taxon>
        <taxon>Neoptera</taxon>
        <taxon>Endopterygota</taxon>
        <taxon>Diptera</taxon>
        <taxon>Nematocera</taxon>
        <taxon>Chironomoidea</taxon>
        <taxon>Ceratopogonidae</taxon>
        <taxon>Ceratopogoninae</taxon>
        <taxon>Culicoides</taxon>
        <taxon>Monoculicoides</taxon>
    </lineage>
</organism>
<keyword evidence="9" id="KW-0539">Nucleus</keyword>
<name>A0A336K8F3_CULSO</name>
<feature type="region of interest" description="Disordered" evidence="11">
    <location>
        <begin position="328"/>
        <end position="389"/>
    </location>
</feature>
<dbReference type="InterPro" id="IPR038654">
    <property type="entry name" value="PINIT_sf"/>
</dbReference>
<evidence type="ECO:0000313" key="14">
    <source>
        <dbReference type="EMBL" id="SSX00939.1"/>
    </source>
</evidence>
<keyword evidence="8" id="KW-0862">Zinc</keyword>
<evidence type="ECO:0000256" key="1">
    <source>
        <dbReference type="ARBA" id="ARBA00004123"/>
    </source>
</evidence>
<evidence type="ECO:0000256" key="3">
    <source>
        <dbReference type="ARBA" id="ARBA00005383"/>
    </source>
</evidence>
<dbReference type="VEuPathDB" id="VectorBase:CSON004392"/>
<dbReference type="Gene3D" id="3.30.40.10">
    <property type="entry name" value="Zinc/RING finger domain, C3HC4 (zinc finger)"/>
    <property type="match status" value="1"/>
</dbReference>
<dbReference type="GO" id="GO:0003712">
    <property type="term" value="F:transcription coregulator activity"/>
    <property type="evidence" value="ECO:0007669"/>
    <property type="project" value="TreeGrafter"/>
</dbReference>
<protein>
    <submittedName>
        <fullName evidence="14">CSON004392 protein</fullName>
    </submittedName>
</protein>
<sequence length="578" mass="64663">MYHQPAFNLDQNRIAHTNMVVSYDTYPQTNPSFPIYPPVKLKKLAFYDTLGELIKPSTLIPNNNHQRNQEKTFQFTLSPQQATDLATNRDIRNLNKIEYVIQVQLRFCQLDTTQEQEDCFPSNVVVKVNNKVCQLPNPIPTNKPGVEPKRPPRPVNVTQNVKLSPTVTNCITVNWVVEYNKTFCVAAYLVKKLSSSQLLERLQIKGIKPAEHTRGIIRDKLRADADCDIATTMLKVSLCCPLGKMRMTNPCRASTCNHLQCFDASLYLQMNERKPTWNCPVCDKPAIYDNLVIDGYFTEVLASSELPSDKNEIELLEDGSWSVHIEEKKEDKVKEKKVQRTETAADDIMILDDDDDDDVPPSKSSTVNQSPVKTQTPAGQMSPAVQSTVSASFASPGALSALSPPPTSASNSVTVDLTLSDSDDEHQTAANQRQSLHTPQLQQQQQPVQSHQIHQPIPQISPAALNTSPYLRQQSLPVIHSNGTSPSLSAASSRPASVGGGKPNEYPFGSPRNCSILLDSPSPPQRVPSVTPSSINPEWDWYWYAMQQAQLQQQDRSPNYLDQLVQHPFRRYDHPPDM</sequence>
<comment type="similarity">
    <text evidence="3">Belongs to the PIAS family.</text>
</comment>
<dbReference type="InterPro" id="IPR004181">
    <property type="entry name" value="Znf_MIZ"/>
</dbReference>
<dbReference type="GO" id="GO:0097240">
    <property type="term" value="P:chromosome attachment to the nuclear envelope"/>
    <property type="evidence" value="ECO:0007669"/>
    <property type="project" value="UniProtKB-ARBA"/>
</dbReference>
<feature type="domain" description="PINIT" evidence="13">
    <location>
        <begin position="27"/>
        <end position="193"/>
    </location>
</feature>
<dbReference type="CDD" id="cd16790">
    <property type="entry name" value="SP-RING_PIAS"/>
    <property type="match status" value="1"/>
</dbReference>
<dbReference type="OMA" id="PWRRNIP"/>
<feature type="compositionally biased region" description="Low complexity" evidence="11">
    <location>
        <begin position="485"/>
        <end position="497"/>
    </location>
</feature>
<evidence type="ECO:0000256" key="11">
    <source>
        <dbReference type="SAM" id="MobiDB-lite"/>
    </source>
</evidence>
<dbReference type="PANTHER" id="PTHR10782">
    <property type="entry name" value="ZINC FINGER MIZ DOMAIN-CONTAINING PROTEIN"/>
    <property type="match status" value="1"/>
</dbReference>
<evidence type="ECO:0000259" key="12">
    <source>
        <dbReference type="PROSITE" id="PS51044"/>
    </source>
</evidence>
<dbReference type="Pfam" id="PF02891">
    <property type="entry name" value="zf-MIZ"/>
    <property type="match status" value="1"/>
</dbReference>
<dbReference type="InterPro" id="IPR023321">
    <property type="entry name" value="PINIT"/>
</dbReference>
<reference evidence="14" key="1">
    <citation type="submission" date="2018-04" db="EMBL/GenBank/DDBJ databases">
        <authorList>
            <person name="Go L.Y."/>
            <person name="Mitchell J.A."/>
        </authorList>
    </citation>
    <scope>NUCLEOTIDE SEQUENCE</scope>
    <source>
        <tissue evidence="14">Whole organism</tissue>
    </source>
</reference>
<feature type="region of interest" description="Disordered" evidence="11">
    <location>
        <begin position="424"/>
        <end position="454"/>
    </location>
</feature>
<gene>
    <name evidence="14" type="primary">CSON004392</name>
</gene>
<comment type="subcellular location">
    <subcellularLocation>
        <location evidence="1">Nucleus</location>
    </subcellularLocation>
</comment>
<feature type="compositionally biased region" description="Basic and acidic residues" evidence="11">
    <location>
        <begin position="328"/>
        <end position="340"/>
    </location>
</feature>
<dbReference type="Pfam" id="PF14324">
    <property type="entry name" value="PINIT"/>
    <property type="match status" value="1"/>
</dbReference>
<keyword evidence="5" id="KW-0479">Metal-binding</keyword>
<accession>A0A336K8F3</accession>
<proteinExistence type="inferred from homology"/>
<evidence type="ECO:0000256" key="6">
    <source>
        <dbReference type="ARBA" id="ARBA00022771"/>
    </source>
</evidence>
<feature type="compositionally biased region" description="Acidic residues" evidence="11">
    <location>
        <begin position="349"/>
        <end position="359"/>
    </location>
</feature>
<dbReference type="GO" id="GO:0000785">
    <property type="term" value="C:chromatin"/>
    <property type="evidence" value="ECO:0007669"/>
    <property type="project" value="TreeGrafter"/>
</dbReference>
<feature type="compositionally biased region" description="Polar residues" evidence="11">
    <location>
        <begin position="362"/>
        <end position="389"/>
    </location>
</feature>
<feature type="compositionally biased region" description="Low complexity" evidence="11">
    <location>
        <begin position="432"/>
        <end position="454"/>
    </location>
</feature>
<dbReference type="UniPathway" id="UPA00886"/>
<dbReference type="PROSITE" id="PS51466">
    <property type="entry name" value="PINIT"/>
    <property type="match status" value="1"/>
</dbReference>
<evidence type="ECO:0000256" key="8">
    <source>
        <dbReference type="ARBA" id="ARBA00022833"/>
    </source>
</evidence>
<evidence type="ECO:0000313" key="15">
    <source>
        <dbReference type="EMBL" id="SSX21319.1"/>
    </source>
</evidence>
<evidence type="ECO:0000256" key="4">
    <source>
        <dbReference type="ARBA" id="ARBA00022679"/>
    </source>
</evidence>
<keyword evidence="7" id="KW-0833">Ubl conjugation pathway</keyword>
<feature type="region of interest" description="Disordered" evidence="11">
    <location>
        <begin position="478"/>
        <end position="531"/>
    </location>
</feature>
<reference evidence="15" key="2">
    <citation type="submission" date="2018-07" db="EMBL/GenBank/DDBJ databases">
        <authorList>
            <person name="Quirk P.G."/>
            <person name="Krulwich T.A."/>
        </authorList>
    </citation>
    <scope>NUCLEOTIDE SEQUENCE</scope>
</reference>
<comment type="pathway">
    <text evidence="2">Protein modification; protein sumoylation.</text>
</comment>
<dbReference type="PROSITE" id="PS51044">
    <property type="entry name" value="ZF_SP_RING"/>
    <property type="match status" value="1"/>
</dbReference>
<dbReference type="EMBL" id="UFQT01000186">
    <property type="protein sequence ID" value="SSX21319.1"/>
    <property type="molecule type" value="Genomic_DNA"/>
</dbReference>
<evidence type="ECO:0000256" key="2">
    <source>
        <dbReference type="ARBA" id="ARBA00004718"/>
    </source>
</evidence>
<dbReference type="Gene3D" id="2.60.120.780">
    <property type="entry name" value="PINIT domain"/>
    <property type="match status" value="1"/>
</dbReference>
<dbReference type="AlphaFoldDB" id="A0A336K8F3"/>
<keyword evidence="4" id="KW-0808">Transferase</keyword>
<evidence type="ECO:0000256" key="10">
    <source>
        <dbReference type="PROSITE-ProRule" id="PRU00452"/>
    </source>
</evidence>
<dbReference type="FunFam" id="3.30.40.10:FF:000247">
    <property type="entry name" value="Uncharacterized protein, isoform B"/>
    <property type="match status" value="1"/>
</dbReference>
<feature type="domain" description="SP-RING-type" evidence="12">
    <location>
        <begin position="225"/>
        <end position="306"/>
    </location>
</feature>
<dbReference type="GO" id="GO:0006357">
    <property type="term" value="P:regulation of transcription by RNA polymerase II"/>
    <property type="evidence" value="ECO:0007669"/>
    <property type="project" value="TreeGrafter"/>
</dbReference>
<evidence type="ECO:0000256" key="7">
    <source>
        <dbReference type="ARBA" id="ARBA00022786"/>
    </source>
</evidence>
<dbReference type="GO" id="GO:0008270">
    <property type="term" value="F:zinc ion binding"/>
    <property type="evidence" value="ECO:0007669"/>
    <property type="project" value="UniProtKB-KW"/>
</dbReference>
<dbReference type="GO" id="GO:0016925">
    <property type="term" value="P:protein sumoylation"/>
    <property type="evidence" value="ECO:0007669"/>
    <property type="project" value="UniProtKB-UniPathway"/>
</dbReference>